<protein>
    <recommendedName>
        <fullName evidence="6">Ribosomal protein S2</fullName>
    </recommendedName>
</protein>
<keyword evidence="2" id="KW-0689">Ribosomal protein</keyword>
<dbReference type="HAMAP" id="MF_00291_B">
    <property type="entry name" value="Ribosomal_uS2_B"/>
    <property type="match status" value="1"/>
</dbReference>
<dbReference type="GO" id="GO:0006412">
    <property type="term" value="P:translation"/>
    <property type="evidence" value="ECO:0007669"/>
    <property type="project" value="InterPro"/>
</dbReference>
<gene>
    <name evidence="4" type="ORF">RRG08_041217</name>
</gene>
<proteinExistence type="inferred from homology"/>
<evidence type="ECO:0000256" key="3">
    <source>
        <dbReference type="ARBA" id="ARBA00023274"/>
    </source>
</evidence>
<accession>A0AAE1AJ50</accession>
<name>A0AAE1AJ50_9GAST</name>
<sequence>MAASIGKVLLRANSVPANLSILCREHQLTCSVRSLSTSQRWTSRISPAWFQQESVQVPTPHPATDTREATLNATLQHEDYFGVKDLATLRDLFNARVHLGHNSGLRHPSMSPYIFGARQGCDIIDLEQTLPLLQQALNVTGHIVYRGGMVLFLSRQMQVLPWVERLARELGEYSHCRPWQRGTFTNSSSLFGTLPIYPELCIFLGTQDTVFETHRGVTEASKLLIPTVGIVDTNCDVDPITYPVPGNDDSPVALHFYMHLFRSVILKAKEKRKADGVK</sequence>
<evidence type="ECO:0008006" key="6">
    <source>
        <dbReference type="Google" id="ProtNLM"/>
    </source>
</evidence>
<dbReference type="InterPro" id="IPR001865">
    <property type="entry name" value="Ribosomal_uS2"/>
</dbReference>
<dbReference type="PANTHER" id="PTHR12534">
    <property type="entry name" value="30S RIBOSOMAL PROTEIN S2 PROKARYOTIC AND ORGANELLAR"/>
    <property type="match status" value="1"/>
</dbReference>
<dbReference type="Pfam" id="PF00318">
    <property type="entry name" value="Ribosomal_S2"/>
    <property type="match status" value="2"/>
</dbReference>
<dbReference type="Proteomes" id="UP001283361">
    <property type="component" value="Unassembled WGS sequence"/>
</dbReference>
<dbReference type="PANTHER" id="PTHR12534:SF0">
    <property type="entry name" value="SMALL RIBOSOMAL SUBUNIT PROTEIN US2M"/>
    <property type="match status" value="1"/>
</dbReference>
<dbReference type="CDD" id="cd01425">
    <property type="entry name" value="RPS2"/>
    <property type="match status" value="1"/>
</dbReference>
<reference evidence="4" key="1">
    <citation type="journal article" date="2023" name="G3 (Bethesda)">
        <title>A reference genome for the long-term kleptoplast-retaining sea slug Elysia crispata morphotype clarki.</title>
        <authorList>
            <person name="Eastman K.E."/>
            <person name="Pendleton A.L."/>
            <person name="Shaikh M.A."/>
            <person name="Suttiyut T."/>
            <person name="Ogas R."/>
            <person name="Tomko P."/>
            <person name="Gavelis G."/>
            <person name="Widhalm J.R."/>
            <person name="Wisecaver J.H."/>
        </authorList>
    </citation>
    <scope>NUCLEOTIDE SEQUENCE</scope>
    <source>
        <strain evidence="4">ECLA1</strain>
    </source>
</reference>
<dbReference type="InterPro" id="IPR018130">
    <property type="entry name" value="Ribosomal_uS2_CS"/>
</dbReference>
<dbReference type="SUPFAM" id="SSF52313">
    <property type="entry name" value="Ribosomal protein S2"/>
    <property type="match status" value="1"/>
</dbReference>
<evidence type="ECO:0000256" key="2">
    <source>
        <dbReference type="ARBA" id="ARBA00022980"/>
    </source>
</evidence>
<dbReference type="GO" id="GO:0003735">
    <property type="term" value="F:structural constituent of ribosome"/>
    <property type="evidence" value="ECO:0007669"/>
    <property type="project" value="InterPro"/>
</dbReference>
<dbReference type="AlphaFoldDB" id="A0AAE1AJ50"/>
<comment type="caution">
    <text evidence="4">The sequence shown here is derived from an EMBL/GenBank/DDBJ whole genome shotgun (WGS) entry which is preliminary data.</text>
</comment>
<dbReference type="InterPro" id="IPR005706">
    <property type="entry name" value="Ribosomal_uS2_bac/mit/plastid"/>
</dbReference>
<dbReference type="PRINTS" id="PR00395">
    <property type="entry name" value="RIBOSOMALS2"/>
</dbReference>
<keyword evidence="3" id="KW-0687">Ribonucleoprotein</keyword>
<evidence type="ECO:0000256" key="1">
    <source>
        <dbReference type="ARBA" id="ARBA00006242"/>
    </source>
</evidence>
<dbReference type="InterPro" id="IPR023591">
    <property type="entry name" value="Ribosomal_uS2_flav_dom_sf"/>
</dbReference>
<evidence type="ECO:0000313" key="5">
    <source>
        <dbReference type="Proteomes" id="UP001283361"/>
    </source>
</evidence>
<comment type="similarity">
    <text evidence="1">Belongs to the universal ribosomal protein uS2 family.</text>
</comment>
<evidence type="ECO:0000313" key="4">
    <source>
        <dbReference type="EMBL" id="KAK3788211.1"/>
    </source>
</evidence>
<dbReference type="Gene3D" id="3.40.50.10490">
    <property type="entry name" value="Glucose-6-phosphate isomerase like protein, domain 1"/>
    <property type="match status" value="1"/>
</dbReference>
<organism evidence="4 5">
    <name type="scientific">Elysia crispata</name>
    <name type="common">lettuce slug</name>
    <dbReference type="NCBI Taxonomy" id="231223"/>
    <lineage>
        <taxon>Eukaryota</taxon>
        <taxon>Metazoa</taxon>
        <taxon>Spiralia</taxon>
        <taxon>Lophotrochozoa</taxon>
        <taxon>Mollusca</taxon>
        <taxon>Gastropoda</taxon>
        <taxon>Heterobranchia</taxon>
        <taxon>Euthyneura</taxon>
        <taxon>Panpulmonata</taxon>
        <taxon>Sacoglossa</taxon>
        <taxon>Placobranchoidea</taxon>
        <taxon>Plakobranchidae</taxon>
        <taxon>Elysia</taxon>
    </lineage>
</organism>
<dbReference type="PROSITE" id="PS00962">
    <property type="entry name" value="RIBOSOMAL_S2_1"/>
    <property type="match status" value="1"/>
</dbReference>
<dbReference type="EMBL" id="JAWDGP010001777">
    <property type="protein sequence ID" value="KAK3788211.1"/>
    <property type="molecule type" value="Genomic_DNA"/>
</dbReference>
<dbReference type="GO" id="GO:0005763">
    <property type="term" value="C:mitochondrial small ribosomal subunit"/>
    <property type="evidence" value="ECO:0007669"/>
    <property type="project" value="TreeGrafter"/>
</dbReference>
<keyword evidence="5" id="KW-1185">Reference proteome</keyword>